<keyword evidence="1" id="KW-0732">Signal</keyword>
<feature type="chain" id="PRO_5013317043" description="DUF2946 domain-containing protein" evidence="1">
    <location>
        <begin position="35"/>
        <end position="134"/>
    </location>
</feature>
<evidence type="ECO:0008006" key="4">
    <source>
        <dbReference type="Google" id="ProtNLM"/>
    </source>
</evidence>
<comment type="caution">
    <text evidence="2">The sequence shown here is derived from an EMBL/GenBank/DDBJ whole genome shotgun (WGS) entry which is preliminary data.</text>
</comment>
<sequence>MRARRMTWRMAVHVLCMVALVAIGFAHKVPEAVAAPQTSVDLSAYTLPDGSLPVLCISDQSTFTFDDHGKQHDHAGQSGCDACRISASILLPAPADTGGVRAEASLDIAGPSAEAPIILRLFPPNTAPRAPPLA</sequence>
<evidence type="ECO:0000256" key="1">
    <source>
        <dbReference type="SAM" id="SignalP"/>
    </source>
</evidence>
<dbReference type="STRING" id="887144.BJF91_01060"/>
<name>A0A1Q9A237_9HYPH</name>
<gene>
    <name evidence="2" type="ORF">BJF91_01060</name>
</gene>
<proteinExistence type="predicted"/>
<organism evidence="2 3">
    <name type="scientific">Allorhizobium taibaishanense</name>
    <dbReference type="NCBI Taxonomy" id="887144"/>
    <lineage>
        <taxon>Bacteria</taxon>
        <taxon>Pseudomonadati</taxon>
        <taxon>Pseudomonadota</taxon>
        <taxon>Alphaproteobacteria</taxon>
        <taxon>Hyphomicrobiales</taxon>
        <taxon>Rhizobiaceae</taxon>
        <taxon>Rhizobium/Agrobacterium group</taxon>
        <taxon>Allorhizobium</taxon>
    </lineage>
</organism>
<dbReference type="Proteomes" id="UP000185598">
    <property type="component" value="Unassembled WGS sequence"/>
</dbReference>
<dbReference type="AlphaFoldDB" id="A0A1Q9A237"/>
<dbReference type="EMBL" id="MKIN01000023">
    <property type="protein sequence ID" value="OLP48573.1"/>
    <property type="molecule type" value="Genomic_DNA"/>
</dbReference>
<evidence type="ECO:0000313" key="3">
    <source>
        <dbReference type="Proteomes" id="UP000185598"/>
    </source>
</evidence>
<keyword evidence="3" id="KW-1185">Reference proteome</keyword>
<protein>
    <recommendedName>
        <fullName evidence="4">DUF2946 domain-containing protein</fullName>
    </recommendedName>
</protein>
<evidence type="ECO:0000313" key="2">
    <source>
        <dbReference type="EMBL" id="OLP48573.1"/>
    </source>
</evidence>
<feature type="signal peptide" evidence="1">
    <location>
        <begin position="1"/>
        <end position="34"/>
    </location>
</feature>
<reference evidence="2 3" key="1">
    <citation type="submission" date="2016-09" db="EMBL/GenBank/DDBJ databases">
        <title>Rhizobium oryziradicis sp. nov., isolated from the root of rice.</title>
        <authorList>
            <person name="Zhao J."/>
            <person name="Zhang X."/>
        </authorList>
    </citation>
    <scope>NUCLEOTIDE SEQUENCE [LARGE SCALE GENOMIC DNA]</scope>
    <source>
        <strain evidence="2 3">14971</strain>
    </source>
</reference>
<accession>A0A1Q9A237</accession>